<dbReference type="AlphaFoldDB" id="E3BKN2"/>
<reference evidence="1 2" key="1">
    <citation type="journal article" date="2012" name="Int. J. Syst. Evol. Microbiol.">
        <title>Vibrio caribbeanicus sp. nov., isolated from the marine sponge Scleritoderma cyanea.</title>
        <authorList>
            <person name="Hoffmann M."/>
            <person name="Monday S.R."/>
            <person name="Allard M.W."/>
            <person name="Strain E.A."/>
            <person name="Whittaker P."/>
            <person name="Naum M."/>
            <person name="McCarthy P.J."/>
            <person name="Lopez J.V."/>
            <person name="Fischer M."/>
            <person name="Brown E.W."/>
        </authorList>
    </citation>
    <scope>NUCLEOTIDE SEQUENCE [LARGE SCALE GENOMIC DNA]</scope>
    <source>
        <strain evidence="1 2">ATCC BAA-2122</strain>
    </source>
</reference>
<sequence length="223" mass="24997">MKKLLGVTLISTFLLGCFDRGQAKDEANPISQKIETRYEGLYISKSGDKTYALVADDDQGDVFLFNFTSSPSPFNEVIVPQSFIQTQNSIVYSAYKQSSQSDWGNSDGQTLRIQFSENTAYIEQFDVSLGKVQSLDLSHANAAWNFNEGSFSFYDSVSSNTYKGTLEQDSSGYWELDNSKPFSDDSSNLSSSDADMVLFIYDNVTYAMISDKNKERFVLVDVR</sequence>
<dbReference type="STRING" id="796620.VIBC2010_11694"/>
<organism evidence="1 2">
    <name type="scientific">Vibrio caribbeanicus ATCC BAA-2122</name>
    <dbReference type="NCBI Taxonomy" id="796620"/>
    <lineage>
        <taxon>Bacteria</taxon>
        <taxon>Pseudomonadati</taxon>
        <taxon>Pseudomonadota</taxon>
        <taxon>Gammaproteobacteria</taxon>
        <taxon>Vibrionales</taxon>
        <taxon>Vibrionaceae</taxon>
        <taxon>Vibrio</taxon>
    </lineage>
</organism>
<dbReference type="OrthoDB" id="10001358at2"/>
<evidence type="ECO:0000313" key="2">
    <source>
        <dbReference type="Proteomes" id="UP000002943"/>
    </source>
</evidence>
<comment type="caution">
    <text evidence="1">The sequence shown here is derived from an EMBL/GenBank/DDBJ whole genome shotgun (WGS) entry which is preliminary data.</text>
</comment>
<dbReference type="Proteomes" id="UP000002943">
    <property type="component" value="Unassembled WGS sequence"/>
</dbReference>
<protein>
    <recommendedName>
        <fullName evidence="3">Lipoprotein</fullName>
    </recommendedName>
</protein>
<dbReference type="RefSeq" id="WP_009601601.1">
    <property type="nucleotide sequence ID" value="NZ_AEIU01000075.1"/>
</dbReference>
<evidence type="ECO:0000313" key="1">
    <source>
        <dbReference type="EMBL" id="EFP96226.1"/>
    </source>
</evidence>
<gene>
    <name evidence="1" type="ORF">VIBC2010_11694</name>
</gene>
<evidence type="ECO:0008006" key="3">
    <source>
        <dbReference type="Google" id="ProtNLM"/>
    </source>
</evidence>
<name>E3BKN2_9VIBR</name>
<keyword evidence="2" id="KW-1185">Reference proteome</keyword>
<dbReference type="EMBL" id="AEIU01000075">
    <property type="protein sequence ID" value="EFP96226.1"/>
    <property type="molecule type" value="Genomic_DNA"/>
</dbReference>
<proteinExistence type="predicted"/>
<dbReference type="PROSITE" id="PS51257">
    <property type="entry name" value="PROKAR_LIPOPROTEIN"/>
    <property type="match status" value="1"/>
</dbReference>
<accession>E3BKN2</accession>